<sequence>MGSNSRVSQILLAIAASIVGLVAILHGSALGTIRDGLTNVQPEILANVNVVWLAVTGDLLLVALLWFVCLFARVPAWPTVFITALIPLSQAVNLALNIAPAFPPALLLGLASALAITAALRMRTGVRH</sequence>
<feature type="transmembrane region" description="Helical" evidence="1">
    <location>
        <begin position="50"/>
        <end position="72"/>
    </location>
</feature>
<feature type="transmembrane region" description="Helical" evidence="1">
    <location>
        <begin position="105"/>
        <end position="122"/>
    </location>
</feature>
<name>A0A7T2GKF0_9SPHN</name>
<dbReference type="EMBL" id="CP065592">
    <property type="protein sequence ID" value="QPQ55498.1"/>
    <property type="molecule type" value="Genomic_DNA"/>
</dbReference>
<evidence type="ECO:0000313" key="3">
    <source>
        <dbReference type="Proteomes" id="UP000594873"/>
    </source>
</evidence>
<keyword evidence="1" id="KW-0472">Membrane</keyword>
<keyword evidence="3" id="KW-1185">Reference proteome</keyword>
<gene>
    <name evidence="2" type="ORF">IC614_02530</name>
</gene>
<organism evidence="2 3">
    <name type="scientific">Allosphingosinicella flava</name>
    <dbReference type="NCBI Taxonomy" id="2771430"/>
    <lineage>
        <taxon>Bacteria</taxon>
        <taxon>Pseudomonadati</taxon>
        <taxon>Pseudomonadota</taxon>
        <taxon>Alphaproteobacteria</taxon>
        <taxon>Sphingomonadales</taxon>
        <taxon>Sphingomonadaceae</taxon>
        <taxon>Allosphingosinicella</taxon>
    </lineage>
</organism>
<reference evidence="2 3" key="1">
    <citation type="submission" date="2020-11" db="EMBL/GenBank/DDBJ databases">
        <title>Genome seq and assembly of Sphingosinicella sp.</title>
        <authorList>
            <person name="Chhetri G."/>
        </authorList>
    </citation>
    <scope>NUCLEOTIDE SEQUENCE [LARGE SCALE GENOMIC DNA]</scope>
    <source>
        <strain evidence="2 3">UDD2</strain>
    </source>
</reference>
<evidence type="ECO:0000256" key="1">
    <source>
        <dbReference type="SAM" id="Phobius"/>
    </source>
</evidence>
<feature type="transmembrane region" description="Helical" evidence="1">
    <location>
        <begin position="12"/>
        <end position="30"/>
    </location>
</feature>
<proteinExistence type="predicted"/>
<dbReference type="KEGG" id="sflv:IC614_02530"/>
<dbReference type="Proteomes" id="UP000594873">
    <property type="component" value="Chromosome"/>
</dbReference>
<evidence type="ECO:0000313" key="2">
    <source>
        <dbReference type="EMBL" id="QPQ55498.1"/>
    </source>
</evidence>
<accession>A0A7T2GKF0</accession>
<keyword evidence="1" id="KW-1133">Transmembrane helix</keyword>
<dbReference type="RefSeq" id="WP_200972172.1">
    <property type="nucleotide sequence ID" value="NZ_CP065592.1"/>
</dbReference>
<dbReference type="AlphaFoldDB" id="A0A7T2GKF0"/>
<keyword evidence="1" id="KW-0812">Transmembrane</keyword>
<protein>
    <submittedName>
        <fullName evidence="2">Uncharacterized protein</fullName>
    </submittedName>
</protein>